<keyword evidence="3" id="KW-0479">Metal-binding</keyword>
<dbReference type="InterPro" id="IPR011538">
    <property type="entry name" value="Nuo51_FMN-bd"/>
</dbReference>
<evidence type="ECO:0000256" key="6">
    <source>
        <dbReference type="ARBA" id="ARBA00023004"/>
    </source>
</evidence>
<dbReference type="InterPro" id="IPR017900">
    <property type="entry name" value="4Fe4S_Fe_S_CS"/>
</dbReference>
<dbReference type="GO" id="GO:0046872">
    <property type="term" value="F:metal ion binding"/>
    <property type="evidence" value="ECO:0007669"/>
    <property type="project" value="UniProtKB-KW"/>
</dbReference>
<evidence type="ECO:0000256" key="1">
    <source>
        <dbReference type="ARBA" id="ARBA00022448"/>
    </source>
</evidence>
<keyword evidence="1" id="KW-0813">Transport</keyword>
<evidence type="ECO:0000256" key="3">
    <source>
        <dbReference type="ARBA" id="ARBA00022723"/>
    </source>
</evidence>
<dbReference type="GO" id="GO:0051539">
    <property type="term" value="F:4 iron, 4 sulfur cluster binding"/>
    <property type="evidence" value="ECO:0007669"/>
    <property type="project" value="UniProtKB-KW"/>
</dbReference>
<dbReference type="PROSITE" id="PS00198">
    <property type="entry name" value="4FE4S_FER_1"/>
    <property type="match status" value="1"/>
</dbReference>
<dbReference type="GO" id="GO:0016020">
    <property type="term" value="C:membrane"/>
    <property type="evidence" value="ECO:0007669"/>
    <property type="project" value="InterPro"/>
</dbReference>
<keyword evidence="5" id="KW-0249">Electron transport</keyword>
<dbReference type="Pfam" id="PF10531">
    <property type="entry name" value="SLBB"/>
    <property type="match status" value="1"/>
</dbReference>
<protein>
    <submittedName>
        <fullName evidence="10">Electron transport complex protein RnfC</fullName>
    </submittedName>
</protein>
<dbReference type="HAMAP" id="MF_00461">
    <property type="entry name" value="RsxC_RnfC"/>
    <property type="match status" value="1"/>
</dbReference>
<dbReference type="Pfam" id="PF13375">
    <property type="entry name" value="RnfC_N"/>
    <property type="match status" value="1"/>
</dbReference>
<dbReference type="PROSITE" id="PS51379">
    <property type="entry name" value="4FE4S_FER_2"/>
    <property type="match status" value="2"/>
</dbReference>
<feature type="compositionally biased region" description="Basic and acidic residues" evidence="8">
    <location>
        <begin position="548"/>
        <end position="561"/>
    </location>
</feature>
<keyword evidence="7" id="KW-0411">Iron-sulfur</keyword>
<dbReference type="GO" id="GO:0009055">
    <property type="term" value="F:electron transfer activity"/>
    <property type="evidence" value="ECO:0007669"/>
    <property type="project" value="InterPro"/>
</dbReference>
<dbReference type="InterPro" id="IPR037225">
    <property type="entry name" value="Nuo51_FMN-bd_sf"/>
</dbReference>
<feature type="domain" description="4Fe-4S ferredoxin-type" evidence="9">
    <location>
        <begin position="380"/>
        <end position="408"/>
    </location>
</feature>
<proteinExistence type="inferred from homology"/>
<dbReference type="SUPFAM" id="SSF46548">
    <property type="entry name" value="alpha-helical ferredoxin"/>
    <property type="match status" value="1"/>
</dbReference>
<dbReference type="Pfam" id="PF01512">
    <property type="entry name" value="Complex1_51K"/>
    <property type="match status" value="1"/>
</dbReference>
<name>A0A3B0ZAB9_9ZZZZ</name>
<dbReference type="Gene3D" id="3.40.50.11540">
    <property type="entry name" value="NADH-ubiquinone oxidoreductase 51kDa subunit"/>
    <property type="match status" value="1"/>
</dbReference>
<dbReference type="PANTHER" id="PTHR43034:SF2">
    <property type="entry name" value="ION-TRANSLOCATING OXIDOREDUCTASE COMPLEX SUBUNIT C"/>
    <property type="match status" value="1"/>
</dbReference>
<dbReference type="AlphaFoldDB" id="A0A3B0ZAB9"/>
<evidence type="ECO:0000256" key="7">
    <source>
        <dbReference type="ARBA" id="ARBA00023014"/>
    </source>
</evidence>
<keyword evidence="2" id="KW-0004">4Fe-4S</keyword>
<dbReference type="SUPFAM" id="SSF142019">
    <property type="entry name" value="Nqo1 FMN-binding domain-like"/>
    <property type="match status" value="1"/>
</dbReference>
<feature type="compositionally biased region" description="Basic and acidic residues" evidence="8">
    <location>
        <begin position="496"/>
        <end position="510"/>
    </location>
</feature>
<dbReference type="EMBL" id="UOFL01000133">
    <property type="protein sequence ID" value="VAW77626.1"/>
    <property type="molecule type" value="Genomic_DNA"/>
</dbReference>
<keyword evidence="6" id="KW-0408">Iron</keyword>
<evidence type="ECO:0000313" key="10">
    <source>
        <dbReference type="EMBL" id="VAW77626.1"/>
    </source>
</evidence>
<dbReference type="Pfam" id="PF12838">
    <property type="entry name" value="Fer4_7"/>
    <property type="match status" value="1"/>
</dbReference>
<evidence type="ECO:0000256" key="2">
    <source>
        <dbReference type="ARBA" id="ARBA00022485"/>
    </source>
</evidence>
<evidence type="ECO:0000256" key="8">
    <source>
        <dbReference type="SAM" id="MobiDB-lite"/>
    </source>
</evidence>
<dbReference type="PANTHER" id="PTHR43034">
    <property type="entry name" value="ION-TRANSLOCATING OXIDOREDUCTASE COMPLEX SUBUNIT C"/>
    <property type="match status" value="1"/>
</dbReference>
<keyword evidence="4" id="KW-0677">Repeat</keyword>
<dbReference type="InterPro" id="IPR017896">
    <property type="entry name" value="4Fe4S_Fe-S-bd"/>
</dbReference>
<dbReference type="InterPro" id="IPR010208">
    <property type="entry name" value="Ion_transpt_RnfC/RsxC"/>
</dbReference>
<dbReference type="NCBIfam" id="TIGR01945">
    <property type="entry name" value="rnfC"/>
    <property type="match status" value="1"/>
</dbReference>
<evidence type="ECO:0000256" key="4">
    <source>
        <dbReference type="ARBA" id="ARBA00022737"/>
    </source>
</evidence>
<dbReference type="Gene3D" id="3.30.70.20">
    <property type="match status" value="1"/>
</dbReference>
<accession>A0A3B0ZAB9</accession>
<dbReference type="NCBIfam" id="NF003454">
    <property type="entry name" value="PRK05035.1"/>
    <property type="match status" value="1"/>
</dbReference>
<organism evidence="10">
    <name type="scientific">hydrothermal vent metagenome</name>
    <dbReference type="NCBI Taxonomy" id="652676"/>
    <lineage>
        <taxon>unclassified sequences</taxon>
        <taxon>metagenomes</taxon>
        <taxon>ecological metagenomes</taxon>
    </lineage>
</organism>
<dbReference type="InterPro" id="IPR019554">
    <property type="entry name" value="Soluble_ligand-bd"/>
</dbReference>
<reference evidence="10" key="1">
    <citation type="submission" date="2018-06" db="EMBL/GenBank/DDBJ databases">
        <authorList>
            <person name="Zhirakovskaya E."/>
        </authorList>
    </citation>
    <scope>NUCLEOTIDE SEQUENCE</scope>
</reference>
<feature type="domain" description="4Fe-4S ferredoxin-type" evidence="9">
    <location>
        <begin position="416"/>
        <end position="447"/>
    </location>
</feature>
<gene>
    <name evidence="10" type="ORF">MNBD_GAMMA12-976</name>
</gene>
<dbReference type="InterPro" id="IPR026902">
    <property type="entry name" value="RnfC_N"/>
</dbReference>
<evidence type="ECO:0000259" key="9">
    <source>
        <dbReference type="PROSITE" id="PS51379"/>
    </source>
</evidence>
<evidence type="ECO:0000256" key="5">
    <source>
        <dbReference type="ARBA" id="ARBA00022982"/>
    </source>
</evidence>
<feature type="region of interest" description="Disordered" evidence="8">
    <location>
        <begin position="484"/>
        <end position="561"/>
    </location>
</feature>
<sequence>MTELKRLNEFHGGLILEQHKQLSTRNKIQQAEIPEQLTIPLQQHIGLPAQATVVAGEQVKKGQVLAQEQGYVSSPIHAPTSGTIIDICKQPTLHPSGMMDWCILLKPDHKDEWLDNLPKQDNYKELSPDQLRHKIHQAGIVGLGGATFPSHIKLQTEPACKINHLIINAAECEPWISCDDALVRERASEIIQGIRIIMHILNVSRCTIALEQDMSAAKAQLIDAIDSSHQNSSNNNSKLCNDDEPILINIAFIPVIYPAGGEKQLIKIITNKEVPSHGLPRDLGIVCHNVGTSYAIYRAIILGQPLISRIVTVTGNGVKDPCNVEALIGTPVEQLLLNQEAILDEQHSLVIGGPMMGFEINNQQLPLTKACNCLLLNKKKPPAVIYPCIRCGACAEVCPAKLLPQQLFWYAQAQDLDRVQDYQLFDCIECGCCSYVCPSNIPLVQYYRYAKTEIWKQDKEKRKSDIARERHEVRNERIARQKREIEERRRKKKEALRKSKGEQTTEDPKKAAIQAALERVRNKQKNSPVQPKNKDQLTQEQQQSILDADQRRKQINRVDKK</sequence>